<dbReference type="GO" id="GO:0022857">
    <property type="term" value="F:transmembrane transporter activity"/>
    <property type="evidence" value="ECO:0007669"/>
    <property type="project" value="InterPro"/>
</dbReference>
<feature type="transmembrane region" description="Helical" evidence="1">
    <location>
        <begin position="350"/>
        <end position="374"/>
    </location>
</feature>
<keyword evidence="1" id="KW-1133">Transmembrane helix</keyword>
<feature type="transmembrane region" description="Helical" evidence="1">
    <location>
        <begin position="441"/>
        <end position="459"/>
    </location>
</feature>
<keyword evidence="3" id="KW-1185">Reference proteome</keyword>
<dbReference type="Gene3D" id="1.20.1250.20">
    <property type="entry name" value="MFS general substrate transporter like domains"/>
    <property type="match status" value="1"/>
</dbReference>
<protein>
    <submittedName>
        <fullName evidence="2">Major Facilitator Superfamily (MFS)</fullName>
    </submittedName>
</protein>
<keyword evidence="1" id="KW-0812">Transmembrane</keyword>
<dbReference type="PANTHER" id="PTHR11360:SF317">
    <property type="entry name" value="MAJOR FACILITATOR SUPERFAMILY (MFS) PROFILE DOMAIN-CONTAINING PROTEIN-RELATED"/>
    <property type="match status" value="1"/>
</dbReference>
<feature type="transmembrane region" description="Helical" evidence="1">
    <location>
        <begin position="540"/>
        <end position="558"/>
    </location>
</feature>
<dbReference type="OrthoDB" id="410267at2759"/>
<proteinExistence type="predicted"/>
<feature type="transmembrane region" description="Helical" evidence="1">
    <location>
        <begin position="501"/>
        <end position="524"/>
    </location>
</feature>
<name>A0A1V9Z314_9STRA</name>
<feature type="transmembrane region" description="Helical" evidence="1">
    <location>
        <begin position="471"/>
        <end position="489"/>
    </location>
</feature>
<gene>
    <name evidence="2" type="ORF">THRCLA_22394</name>
</gene>
<evidence type="ECO:0000313" key="2">
    <source>
        <dbReference type="EMBL" id="OQR92292.1"/>
    </source>
</evidence>
<feature type="transmembrane region" description="Helical" evidence="1">
    <location>
        <begin position="152"/>
        <end position="173"/>
    </location>
</feature>
<feature type="transmembrane region" description="Helical" evidence="1">
    <location>
        <begin position="185"/>
        <end position="204"/>
    </location>
</feature>
<sequence>MPLFRLLCSIVQRHWSVDPPAKTPAEVEAEKYLICIPAPFENDSFYYARCIRFNRWYIFISAFLSQFCLGSLYAWSVYNEYIDRYVTGDPTAGKAVMAYYIAISCLGLAAALFGPWLEKVGPRRGIAVGTTLFLLGHIGTGVAISMKSMAGIYIAYGIVGGVGIGLCYSSPIATLQKWFPDLRGTASGFAVCGFGAGPVLWAMLFPYPLDAWGAKLYISFPAFGILMSLVLYMCAMVMRNPPSNFRIHGKDMHGVYHESINLLQNESDTYRSTSLKDRRRNGTELQAPRQTENGNVILFVPEDLNIPAEDLNIPVAEEKPHPHQYYRECELDDAELFYFQRVKQLKLADCVFSLDFLFLYLTFLFSIVFGLIIISRLKDMDVYIFSANINNITAADTDRAKKMVSSNAIFNFLGRLIWPVLSDIIIRLLSLNPATGRKFIFFLNLCVQLVVALFLRSAIDTQSHSTFQALVWSLTFVYGGGIGTIPCFLCDMFGAYNIGALHGIILTCTAIAGVGGGIGFTYIFDDAQINHSILSAYDNSIPLFAIGVSIGLLSLLLVRTNPVDRFAPGYQFSVGRFMLCNFKPKGWQFRDY</sequence>
<dbReference type="Pfam" id="PF07690">
    <property type="entry name" value="MFS_1"/>
    <property type="match status" value="1"/>
</dbReference>
<feature type="transmembrane region" description="Helical" evidence="1">
    <location>
        <begin position="96"/>
        <end position="114"/>
    </location>
</feature>
<dbReference type="SUPFAM" id="SSF103473">
    <property type="entry name" value="MFS general substrate transporter"/>
    <property type="match status" value="1"/>
</dbReference>
<dbReference type="AlphaFoldDB" id="A0A1V9Z314"/>
<dbReference type="InterPro" id="IPR050327">
    <property type="entry name" value="Proton-linked_MCT"/>
</dbReference>
<dbReference type="STRING" id="74557.A0A1V9Z314"/>
<feature type="transmembrane region" description="Helical" evidence="1">
    <location>
        <begin position="126"/>
        <end position="146"/>
    </location>
</feature>
<feature type="transmembrane region" description="Helical" evidence="1">
    <location>
        <begin position="216"/>
        <end position="238"/>
    </location>
</feature>
<feature type="transmembrane region" description="Helical" evidence="1">
    <location>
        <begin position="56"/>
        <end position="76"/>
    </location>
</feature>
<dbReference type="EMBL" id="JNBS01002340">
    <property type="protein sequence ID" value="OQR92292.1"/>
    <property type="molecule type" value="Genomic_DNA"/>
</dbReference>
<dbReference type="InterPro" id="IPR036259">
    <property type="entry name" value="MFS_trans_sf"/>
</dbReference>
<evidence type="ECO:0000313" key="3">
    <source>
        <dbReference type="Proteomes" id="UP000243217"/>
    </source>
</evidence>
<dbReference type="Proteomes" id="UP000243217">
    <property type="component" value="Unassembled WGS sequence"/>
</dbReference>
<keyword evidence="1" id="KW-0472">Membrane</keyword>
<organism evidence="2 3">
    <name type="scientific">Thraustotheca clavata</name>
    <dbReference type="NCBI Taxonomy" id="74557"/>
    <lineage>
        <taxon>Eukaryota</taxon>
        <taxon>Sar</taxon>
        <taxon>Stramenopiles</taxon>
        <taxon>Oomycota</taxon>
        <taxon>Saprolegniomycetes</taxon>
        <taxon>Saprolegniales</taxon>
        <taxon>Achlyaceae</taxon>
        <taxon>Thraustotheca</taxon>
    </lineage>
</organism>
<dbReference type="PANTHER" id="PTHR11360">
    <property type="entry name" value="MONOCARBOXYLATE TRANSPORTER"/>
    <property type="match status" value="1"/>
</dbReference>
<evidence type="ECO:0000256" key="1">
    <source>
        <dbReference type="SAM" id="Phobius"/>
    </source>
</evidence>
<accession>A0A1V9Z314</accession>
<comment type="caution">
    <text evidence="2">The sequence shown here is derived from an EMBL/GenBank/DDBJ whole genome shotgun (WGS) entry which is preliminary data.</text>
</comment>
<reference evidence="2 3" key="1">
    <citation type="journal article" date="2014" name="Genome Biol. Evol.">
        <title>The secreted proteins of Achlya hypogyna and Thraustotheca clavata identify the ancestral oomycete secretome and reveal gene acquisitions by horizontal gene transfer.</title>
        <authorList>
            <person name="Misner I."/>
            <person name="Blouin N."/>
            <person name="Leonard G."/>
            <person name="Richards T.A."/>
            <person name="Lane C.E."/>
        </authorList>
    </citation>
    <scope>NUCLEOTIDE SEQUENCE [LARGE SCALE GENOMIC DNA]</scope>
    <source>
        <strain evidence="2 3">ATCC 34112</strain>
    </source>
</reference>
<dbReference type="InterPro" id="IPR011701">
    <property type="entry name" value="MFS"/>
</dbReference>
<feature type="transmembrane region" description="Helical" evidence="1">
    <location>
        <begin position="408"/>
        <end position="429"/>
    </location>
</feature>